<evidence type="ECO:0000256" key="5">
    <source>
        <dbReference type="ARBA" id="ARBA00022777"/>
    </source>
</evidence>
<dbReference type="SUPFAM" id="SSF47413">
    <property type="entry name" value="lambda repressor-like DNA-binding domains"/>
    <property type="match status" value="1"/>
</dbReference>
<dbReference type="InterPro" id="IPR052162">
    <property type="entry name" value="Sensor_kinase/Photoreceptor"/>
</dbReference>
<keyword evidence="5" id="KW-0418">Kinase</keyword>
<feature type="domain" description="HTH cro/C1-type" evidence="7">
    <location>
        <begin position="295"/>
        <end position="351"/>
    </location>
</feature>
<dbReference type="Gene3D" id="3.30.450.20">
    <property type="entry name" value="PAS domain"/>
    <property type="match status" value="2"/>
</dbReference>
<organism evidence="8 9">
    <name type="scientific">Methylobacterium aquaticum</name>
    <dbReference type="NCBI Taxonomy" id="270351"/>
    <lineage>
        <taxon>Bacteria</taxon>
        <taxon>Pseudomonadati</taxon>
        <taxon>Pseudomonadota</taxon>
        <taxon>Alphaproteobacteria</taxon>
        <taxon>Hyphomicrobiales</taxon>
        <taxon>Methylobacteriaceae</taxon>
        <taxon>Methylobacterium</taxon>
    </lineage>
</organism>
<accession>A0A0C6FAF3</accession>
<dbReference type="SMART" id="SM00530">
    <property type="entry name" value="HTH_XRE"/>
    <property type="match status" value="1"/>
</dbReference>
<evidence type="ECO:0000313" key="9">
    <source>
        <dbReference type="Proteomes" id="UP000061432"/>
    </source>
</evidence>
<reference evidence="9" key="2">
    <citation type="submission" date="2015-01" db="EMBL/GenBank/DDBJ databases">
        <title>Complete genome sequence of Methylobacterium aquaticum strain 22A.</title>
        <authorList>
            <person name="Tani A."/>
            <person name="Ogura Y."/>
            <person name="Hayashi T."/>
        </authorList>
    </citation>
    <scope>NUCLEOTIDE SEQUENCE [LARGE SCALE GENOMIC DNA]</scope>
    <source>
        <strain evidence="9">MA-22A</strain>
        <plasmid evidence="9">Plasmid pMaq22A_1p DNA</plasmid>
    </source>
</reference>
<evidence type="ECO:0000259" key="6">
    <source>
        <dbReference type="PROSITE" id="PS50113"/>
    </source>
</evidence>
<dbReference type="PATRIC" id="fig|270351.10.peg.6851"/>
<dbReference type="AlphaFoldDB" id="A0A0C6FAF3"/>
<evidence type="ECO:0000256" key="2">
    <source>
        <dbReference type="ARBA" id="ARBA00012438"/>
    </source>
</evidence>
<geneLocation type="plasmid" evidence="9">
    <name>pMaq22A_1p DNA</name>
</geneLocation>
<dbReference type="RefSeq" id="WP_244533688.1">
    <property type="nucleotide sequence ID" value="NZ_AP014705.1"/>
</dbReference>
<dbReference type="InterPro" id="IPR001610">
    <property type="entry name" value="PAC"/>
</dbReference>
<dbReference type="GO" id="GO:0004673">
    <property type="term" value="F:protein histidine kinase activity"/>
    <property type="evidence" value="ECO:0007669"/>
    <property type="project" value="UniProtKB-EC"/>
</dbReference>
<feature type="domain" description="PAC" evidence="6">
    <location>
        <begin position="97"/>
        <end position="149"/>
    </location>
</feature>
<evidence type="ECO:0000256" key="1">
    <source>
        <dbReference type="ARBA" id="ARBA00000085"/>
    </source>
</evidence>
<dbReference type="NCBIfam" id="TIGR00229">
    <property type="entry name" value="sensory_box"/>
    <property type="match status" value="1"/>
</dbReference>
<dbReference type="Proteomes" id="UP000061432">
    <property type="component" value="Plasmid pMaq22A_1p"/>
</dbReference>
<dbReference type="CDD" id="cd00093">
    <property type="entry name" value="HTH_XRE"/>
    <property type="match status" value="1"/>
</dbReference>
<dbReference type="InterPro" id="IPR035965">
    <property type="entry name" value="PAS-like_dom_sf"/>
</dbReference>
<dbReference type="PANTHER" id="PTHR43304:SF1">
    <property type="entry name" value="PAC DOMAIN-CONTAINING PROTEIN"/>
    <property type="match status" value="1"/>
</dbReference>
<dbReference type="Gene3D" id="1.10.260.40">
    <property type="entry name" value="lambda repressor-like DNA-binding domains"/>
    <property type="match status" value="1"/>
</dbReference>
<dbReference type="EMBL" id="AP014705">
    <property type="protein sequence ID" value="BAQ49746.1"/>
    <property type="molecule type" value="Genomic_DNA"/>
</dbReference>
<evidence type="ECO:0000259" key="7">
    <source>
        <dbReference type="PROSITE" id="PS50943"/>
    </source>
</evidence>
<dbReference type="GO" id="GO:0003677">
    <property type="term" value="F:DNA binding"/>
    <property type="evidence" value="ECO:0007669"/>
    <property type="project" value="InterPro"/>
</dbReference>
<protein>
    <recommendedName>
        <fullName evidence="2">histidine kinase</fullName>
        <ecNumber evidence="2">2.7.13.3</ecNumber>
    </recommendedName>
</protein>
<sequence>MPTHALMRPPATPEANAVPYAFSSRHFLKLIEETGKVGFWSADLRTERLSASLGLYRILGLDPAMELTFGFGLDMIHPEDQATHRDQIAVLRSGQSVSREFRIVRPDRTQRWILHQAEAILGPDGVPCQGMGVVFDVTAQHDALRALLQRHDRLNALIAATASVFWVNKANGEPSEMPQWMALTGQTHAQMQGFGWLDAVHPEDRPRTLAAWTTAVEHTAPYNTDYRVLCADGIYRWFNARGAPVLDRDGSVREWVGVCLSVPGRTRYGAAPSEAPAAAPRAAPAADETLTPAQVRGARAMAGLSKEELAALANVSVSTVNRLEAPGSAVRPRADTLLAVRRALEASGVAFTFEPGLKPGLREA</sequence>
<gene>
    <name evidence="8" type="primary">atoS</name>
    <name evidence="8" type="ORF">Maq22A_1p37880</name>
</gene>
<dbReference type="PROSITE" id="PS50113">
    <property type="entry name" value="PAC"/>
    <property type="match status" value="2"/>
</dbReference>
<dbReference type="EC" id="2.7.13.3" evidence="2"/>
<dbReference type="InterPro" id="IPR013655">
    <property type="entry name" value="PAS_fold_3"/>
</dbReference>
<dbReference type="InterPro" id="IPR000014">
    <property type="entry name" value="PAS"/>
</dbReference>
<feature type="domain" description="PAC" evidence="6">
    <location>
        <begin position="222"/>
        <end position="274"/>
    </location>
</feature>
<dbReference type="CDD" id="cd00130">
    <property type="entry name" value="PAS"/>
    <property type="match status" value="2"/>
</dbReference>
<dbReference type="PROSITE" id="PS50943">
    <property type="entry name" value="HTH_CROC1"/>
    <property type="match status" value="1"/>
</dbReference>
<comment type="catalytic activity">
    <reaction evidence="1">
        <text>ATP + protein L-histidine = ADP + protein N-phospho-L-histidine.</text>
        <dbReference type="EC" id="2.7.13.3"/>
    </reaction>
</comment>
<evidence type="ECO:0000313" key="8">
    <source>
        <dbReference type="EMBL" id="BAQ49746.1"/>
    </source>
</evidence>
<dbReference type="SUPFAM" id="SSF55785">
    <property type="entry name" value="PYP-like sensor domain (PAS domain)"/>
    <property type="match status" value="2"/>
</dbReference>
<dbReference type="InterPro" id="IPR001387">
    <property type="entry name" value="Cro/C1-type_HTH"/>
</dbReference>
<dbReference type="Pfam" id="PF08447">
    <property type="entry name" value="PAS_3"/>
    <property type="match status" value="2"/>
</dbReference>
<name>A0A0C6FAF3_9HYPH</name>
<dbReference type="SMART" id="SM00086">
    <property type="entry name" value="PAC"/>
    <property type="match status" value="2"/>
</dbReference>
<evidence type="ECO:0000256" key="3">
    <source>
        <dbReference type="ARBA" id="ARBA00022553"/>
    </source>
</evidence>
<dbReference type="InterPro" id="IPR010982">
    <property type="entry name" value="Lambda_DNA-bd_dom_sf"/>
</dbReference>
<dbReference type="Gene3D" id="2.10.70.100">
    <property type="match status" value="1"/>
</dbReference>
<dbReference type="KEGG" id="maqu:Maq22A_1p37880"/>
<dbReference type="Pfam" id="PF13560">
    <property type="entry name" value="HTH_31"/>
    <property type="match status" value="1"/>
</dbReference>
<keyword evidence="4" id="KW-0808">Transferase</keyword>
<evidence type="ECO:0000256" key="4">
    <source>
        <dbReference type="ARBA" id="ARBA00022679"/>
    </source>
</evidence>
<proteinExistence type="predicted"/>
<dbReference type="PANTHER" id="PTHR43304">
    <property type="entry name" value="PHYTOCHROME-LIKE PROTEIN CPH1"/>
    <property type="match status" value="1"/>
</dbReference>
<dbReference type="InterPro" id="IPR000700">
    <property type="entry name" value="PAS-assoc_C"/>
</dbReference>
<reference evidence="8 9" key="1">
    <citation type="journal article" date="2015" name="Genome Announc.">
        <title>Complete Genome Sequence of Methylobacterium aquaticum Strain 22A, Isolated from Racomitrium japonicum Moss.</title>
        <authorList>
            <person name="Tani A."/>
            <person name="Ogura Y."/>
            <person name="Hayashi T."/>
            <person name="Kimbara K."/>
        </authorList>
    </citation>
    <scope>NUCLEOTIDE SEQUENCE [LARGE SCALE GENOMIC DNA]</scope>
    <source>
        <strain evidence="8 9">MA-22A</strain>
        <plasmid evidence="9">Plasmid pMaq22A_1p DNA</plasmid>
    </source>
</reference>
<keyword evidence="8" id="KW-0614">Plasmid</keyword>
<keyword evidence="3" id="KW-0597">Phosphoprotein</keyword>